<feature type="domain" description="ATPase AAA-type core" evidence="2">
    <location>
        <begin position="1"/>
        <end position="37"/>
    </location>
</feature>
<dbReference type="GO" id="GO:0005634">
    <property type="term" value="C:nucleus"/>
    <property type="evidence" value="ECO:0007669"/>
    <property type="project" value="TreeGrafter"/>
</dbReference>
<proteinExistence type="predicted"/>
<evidence type="ECO:0000313" key="3">
    <source>
        <dbReference type="Proteomes" id="UP000504630"/>
    </source>
</evidence>
<evidence type="ECO:0000256" key="1">
    <source>
        <dbReference type="SAM" id="MobiDB-lite"/>
    </source>
</evidence>
<reference evidence="4 5" key="1">
    <citation type="submission" date="2025-04" db="UniProtKB">
        <authorList>
            <consortium name="RefSeq"/>
        </authorList>
    </citation>
    <scope>IDENTIFICATION</scope>
</reference>
<dbReference type="AlphaFoldDB" id="A0A6J2QBL3"/>
<dbReference type="GO" id="GO:0016887">
    <property type="term" value="F:ATP hydrolysis activity"/>
    <property type="evidence" value="ECO:0007669"/>
    <property type="project" value="InterPro"/>
</dbReference>
<dbReference type="GO" id="GO:0005524">
    <property type="term" value="F:ATP binding"/>
    <property type="evidence" value="ECO:0007669"/>
    <property type="project" value="InterPro"/>
</dbReference>
<feature type="compositionally biased region" description="Basic and acidic residues" evidence="1">
    <location>
        <begin position="134"/>
        <end position="149"/>
    </location>
</feature>
<dbReference type="PANTHER" id="PTHR23389">
    <property type="entry name" value="CHROMOSOME TRANSMISSION FIDELITY FACTOR 18"/>
    <property type="match status" value="1"/>
</dbReference>
<evidence type="ECO:0000313" key="5">
    <source>
        <dbReference type="RefSeq" id="XP_029295058.1"/>
    </source>
</evidence>
<feature type="region of interest" description="Disordered" evidence="1">
    <location>
        <begin position="425"/>
        <end position="455"/>
    </location>
</feature>
<dbReference type="InterPro" id="IPR027417">
    <property type="entry name" value="P-loop_NTPase"/>
</dbReference>
<dbReference type="Proteomes" id="UP000504630">
    <property type="component" value="Chromosome 1"/>
</dbReference>
<dbReference type="SUPFAM" id="SSF52540">
    <property type="entry name" value="P-loop containing nucleoside triphosphate hydrolases"/>
    <property type="match status" value="1"/>
</dbReference>
<dbReference type="OrthoDB" id="9996895at2759"/>
<dbReference type="KEGG" id="cgob:115013160"/>
<dbReference type="PANTHER" id="PTHR23389:SF21">
    <property type="entry name" value="ATPASE FAMILY AAA DOMAIN-CONTAINING PROTEIN 5"/>
    <property type="match status" value="1"/>
</dbReference>
<name>A0A6J2QBL3_COTGO</name>
<dbReference type="GO" id="GO:0061860">
    <property type="term" value="F:DNA clamp unloader activity"/>
    <property type="evidence" value="ECO:0007669"/>
    <property type="project" value="TreeGrafter"/>
</dbReference>
<organism evidence="3 4">
    <name type="scientific">Cottoperca gobio</name>
    <name type="common">Frogmouth</name>
    <name type="synonym">Aphritis gobio</name>
    <dbReference type="NCBI Taxonomy" id="56716"/>
    <lineage>
        <taxon>Eukaryota</taxon>
        <taxon>Metazoa</taxon>
        <taxon>Chordata</taxon>
        <taxon>Craniata</taxon>
        <taxon>Vertebrata</taxon>
        <taxon>Euteleostomi</taxon>
        <taxon>Actinopterygii</taxon>
        <taxon>Neopterygii</taxon>
        <taxon>Teleostei</taxon>
        <taxon>Neoteleostei</taxon>
        <taxon>Acanthomorphata</taxon>
        <taxon>Eupercaria</taxon>
        <taxon>Perciformes</taxon>
        <taxon>Notothenioidei</taxon>
        <taxon>Bovichtidae</taxon>
        <taxon>Cottoperca</taxon>
    </lineage>
</organism>
<dbReference type="InterPro" id="IPR003959">
    <property type="entry name" value="ATPase_AAA_core"/>
</dbReference>
<dbReference type="GeneID" id="115013160"/>
<evidence type="ECO:0000259" key="2">
    <source>
        <dbReference type="Pfam" id="PF00004"/>
    </source>
</evidence>
<feature type="compositionally biased region" description="Basic and acidic residues" evidence="1">
    <location>
        <begin position="439"/>
        <end position="454"/>
    </location>
</feature>
<gene>
    <name evidence="4 5" type="primary">LOC115013160</name>
</gene>
<dbReference type="RefSeq" id="XP_029295051.1">
    <property type="nucleotide sequence ID" value="XM_029439191.1"/>
</dbReference>
<accession>A0A6J2QBL3</accession>
<dbReference type="Gene3D" id="3.40.50.300">
    <property type="entry name" value="P-loop containing nucleotide triphosphate hydrolases"/>
    <property type="match status" value="1"/>
</dbReference>
<dbReference type="RefSeq" id="XP_029295058.1">
    <property type="nucleotide sequence ID" value="XM_029439198.1"/>
</dbReference>
<feature type="region of interest" description="Disordered" evidence="1">
    <location>
        <begin position="134"/>
        <end position="155"/>
    </location>
</feature>
<protein>
    <submittedName>
        <fullName evidence="4 5">ATPase family AAA domain-containing protein 5-like isoform X1</fullName>
    </submittedName>
</protein>
<sequence>MLITGPAGVGKTASVYACAQELGFKVFEVNCSSQRSGRHVLSQLKEATQSHLVEMSGKDPPKPTYFNNYNINSCTSKAETLPGKTVRLKNITSTSRKKAAQNLCPSSRKRKANPATVTLTNYFKMKAKADHLHFGRLSSSEKPDGKKTGSDQTVPQNKKTATSLILFEEVDVIFDDDVGFLSAIKTFMLTTKRPVILTTNDPLFRERFNCSLEEIIFKTPSVVNVCSYLLLVGLAENVRLELDDVSSLVRLCRGDVRRCLLQLQLWVHSGGGRAFQSGGSRKEPTHVQHFSSVTERGDDVHFRLPQSDPGCAASMLGLHPVTQNLLFNLLKCQSWSETDMNKLLRLLAQSWRGRVPLLYCNLERLLPVGATGTCPGLQRELAHSDIHLHIKQLDGCVSKNASTNLRKSVRNISRLSRKKYIPATCDTTSSAQRTSFSSERARSRAPSSRDKTEGKAAQVETDCLDALTDFFDLMSYLDSTMPAAAAPLISGSCRPEAFVWTGAEIKDGLLDEMSEDKEVGRIWSEERLLDIQAAVEGLGCHRCCWRVSEAWTEAQQCRQELGDTSWRRLVERVTLPASSKTQSLSFSFPPLCAPSVSKRRYELSRTVLGSKSFSLLGNRRAVSVDYMPVLRYICRSQRVQEQKEEPVGRRLNYLSNTHLCLSKATIQLLAEDFS</sequence>
<dbReference type="CTD" id="321619"/>
<dbReference type="GO" id="GO:0003677">
    <property type="term" value="F:DNA binding"/>
    <property type="evidence" value="ECO:0007669"/>
    <property type="project" value="TreeGrafter"/>
</dbReference>
<evidence type="ECO:0000313" key="4">
    <source>
        <dbReference type="RefSeq" id="XP_029295051.1"/>
    </source>
</evidence>
<keyword evidence="3" id="KW-1185">Reference proteome</keyword>
<dbReference type="Pfam" id="PF00004">
    <property type="entry name" value="AAA"/>
    <property type="match status" value="1"/>
</dbReference>